<dbReference type="PANTHER" id="PTHR11103:SF18">
    <property type="entry name" value="SLR1189 PROTEIN"/>
    <property type="match status" value="1"/>
</dbReference>
<dbReference type="PIRSF" id="PIRSF037505">
    <property type="entry name" value="Betaine_HMT"/>
    <property type="match status" value="1"/>
</dbReference>
<evidence type="ECO:0000256" key="4">
    <source>
        <dbReference type="PROSITE-ProRule" id="PRU00333"/>
    </source>
</evidence>
<accession>A0AAF0CTQ0</accession>
<sequence>MMGLMAKLYDKQVFFDGGIGTELQKYGFQDYPLDQACLTAKDLVRKVHHSYVEAGATMLTTNTFRVTACKSEDEVRQIVKNAVSLAKEQNSEFVQLSVGPGDFRELTRDNEEWLTARYRLQGELACRYHVSAIILETFSSLAELELAIKAIRSVCHCPVFISCPLTEEGATYGGDNLVDFIKLAEGHRVQALGINCAEMSADLVSLVSKLRLITELPLIIQANKGVPDKKAHYPCQDDDYLKYGLALHQLGVEGLGGCCGTTPDLMKQLYLKLT</sequence>
<feature type="binding site" evidence="4">
    <location>
        <position position="259"/>
    </location>
    <ligand>
        <name>Zn(2+)</name>
        <dbReference type="ChEBI" id="CHEBI:29105"/>
    </ligand>
</feature>
<dbReference type="PROSITE" id="PS50970">
    <property type="entry name" value="HCY"/>
    <property type="match status" value="1"/>
</dbReference>
<feature type="binding site" evidence="3 4">
    <location>
        <position position="196"/>
    </location>
    <ligand>
        <name>Zn(2+)</name>
        <dbReference type="ChEBI" id="CHEBI:29105"/>
    </ligand>
</feature>
<keyword evidence="7" id="KW-1185">Reference proteome</keyword>
<dbReference type="PANTHER" id="PTHR11103">
    <property type="entry name" value="SLR1189 PROTEIN"/>
    <property type="match status" value="1"/>
</dbReference>
<dbReference type="Gene3D" id="3.20.20.330">
    <property type="entry name" value="Homocysteine-binding-like domain"/>
    <property type="match status" value="1"/>
</dbReference>
<dbReference type="InterPro" id="IPR003726">
    <property type="entry name" value="HCY_dom"/>
</dbReference>
<evidence type="ECO:0000259" key="5">
    <source>
        <dbReference type="PROSITE" id="PS50970"/>
    </source>
</evidence>
<dbReference type="AlphaFoldDB" id="A0AAF0CTQ0"/>
<dbReference type="InterPro" id="IPR036589">
    <property type="entry name" value="HCY_dom_sf"/>
</dbReference>
<dbReference type="KEGG" id="vie:OL234_07310"/>
<evidence type="ECO:0000256" key="2">
    <source>
        <dbReference type="ARBA" id="ARBA00022679"/>
    </source>
</evidence>
<name>A0AAF0CTQ0_9ENTE</name>
<evidence type="ECO:0000256" key="1">
    <source>
        <dbReference type="ARBA" id="ARBA00022603"/>
    </source>
</evidence>
<evidence type="ECO:0000313" key="7">
    <source>
        <dbReference type="Proteomes" id="UP001179647"/>
    </source>
</evidence>
<comment type="cofactor">
    <cofactor evidence="3">
        <name>Zn(2+)</name>
        <dbReference type="ChEBI" id="CHEBI:29105"/>
    </cofactor>
    <text evidence="3">Binds 1 zinc ion per subunit.</text>
</comment>
<evidence type="ECO:0000313" key="6">
    <source>
        <dbReference type="EMBL" id="WEG72790.1"/>
    </source>
</evidence>
<dbReference type="GO" id="GO:0008270">
    <property type="term" value="F:zinc ion binding"/>
    <property type="evidence" value="ECO:0007669"/>
    <property type="project" value="InterPro"/>
</dbReference>
<dbReference type="Pfam" id="PF02574">
    <property type="entry name" value="S-methyl_trans"/>
    <property type="match status" value="1"/>
</dbReference>
<keyword evidence="3 4" id="KW-0862">Zinc</keyword>
<protein>
    <submittedName>
        <fullName evidence="6">Homocysteine S-methyltransferase family protein</fullName>
    </submittedName>
</protein>
<feature type="binding site" evidence="4">
    <location>
        <position position="258"/>
    </location>
    <ligand>
        <name>Zn(2+)</name>
        <dbReference type="ChEBI" id="CHEBI:29105"/>
    </ligand>
</feature>
<gene>
    <name evidence="6" type="ORF">OL234_07310</name>
</gene>
<dbReference type="RefSeq" id="WP_275468592.1">
    <property type="nucleotide sequence ID" value="NZ_CP110232.1"/>
</dbReference>
<dbReference type="GO" id="GO:0009086">
    <property type="term" value="P:methionine biosynthetic process"/>
    <property type="evidence" value="ECO:0007669"/>
    <property type="project" value="InterPro"/>
</dbReference>
<organism evidence="6 7">
    <name type="scientific">Vagococcus intermedius</name>
    <dbReference type="NCBI Taxonomy" id="2991418"/>
    <lineage>
        <taxon>Bacteria</taxon>
        <taxon>Bacillati</taxon>
        <taxon>Bacillota</taxon>
        <taxon>Bacilli</taxon>
        <taxon>Lactobacillales</taxon>
        <taxon>Enterococcaceae</taxon>
        <taxon>Vagococcus</taxon>
    </lineage>
</organism>
<evidence type="ECO:0000256" key="3">
    <source>
        <dbReference type="PIRSR" id="PIRSR037505-2"/>
    </source>
</evidence>
<dbReference type="GO" id="GO:0032259">
    <property type="term" value="P:methylation"/>
    <property type="evidence" value="ECO:0007669"/>
    <property type="project" value="UniProtKB-KW"/>
</dbReference>
<feature type="domain" description="Hcy-binding" evidence="5">
    <location>
        <begin position="1"/>
        <end position="273"/>
    </location>
</feature>
<keyword evidence="1 4" id="KW-0489">Methyltransferase</keyword>
<keyword evidence="3 4" id="KW-0479">Metal-binding</keyword>
<dbReference type="Proteomes" id="UP001179647">
    <property type="component" value="Chromosome"/>
</dbReference>
<reference evidence="6" key="1">
    <citation type="submission" date="2022-10" db="EMBL/GenBank/DDBJ databases">
        <title>Vagococcus sp. isolated from poultry meat.</title>
        <authorList>
            <person name="Johansson P."/>
            <person name="Bjorkroth J."/>
        </authorList>
    </citation>
    <scope>NUCLEOTIDE SEQUENCE</scope>
    <source>
        <strain evidence="6">STAA11</strain>
    </source>
</reference>
<dbReference type="InterPro" id="IPR017226">
    <property type="entry name" value="BHMT-like"/>
</dbReference>
<dbReference type="EMBL" id="CP110232">
    <property type="protein sequence ID" value="WEG72790.1"/>
    <property type="molecule type" value="Genomic_DNA"/>
</dbReference>
<dbReference type="GO" id="GO:0008168">
    <property type="term" value="F:methyltransferase activity"/>
    <property type="evidence" value="ECO:0007669"/>
    <property type="project" value="UniProtKB-UniRule"/>
</dbReference>
<dbReference type="SUPFAM" id="SSF82282">
    <property type="entry name" value="Homocysteine S-methyltransferase"/>
    <property type="match status" value="1"/>
</dbReference>
<proteinExistence type="predicted"/>
<keyword evidence="2 4" id="KW-0808">Transferase</keyword>